<dbReference type="PANTHER" id="PTHR23150">
    <property type="entry name" value="SULFATASE MODIFYING FACTOR 1, 2"/>
    <property type="match status" value="1"/>
</dbReference>
<dbReference type="InterPro" id="IPR051043">
    <property type="entry name" value="Sulfatase_Mod_Factor_Kinase"/>
</dbReference>
<evidence type="ECO:0000259" key="3">
    <source>
        <dbReference type="Pfam" id="PF03781"/>
    </source>
</evidence>
<feature type="region of interest" description="Disordered" evidence="1">
    <location>
        <begin position="25"/>
        <end position="45"/>
    </location>
</feature>
<keyword evidence="5" id="KW-1185">Reference proteome</keyword>
<feature type="chain" id="PRO_5024278272" evidence="2">
    <location>
        <begin position="25"/>
        <end position="703"/>
    </location>
</feature>
<dbReference type="Pfam" id="PF03781">
    <property type="entry name" value="FGE-sulfatase"/>
    <property type="match status" value="1"/>
</dbReference>
<gene>
    <name evidence="4" type="ORF">F3N42_12780</name>
</gene>
<name>A0A5N0T9R3_9GAMM</name>
<evidence type="ECO:0000256" key="1">
    <source>
        <dbReference type="SAM" id="MobiDB-lite"/>
    </source>
</evidence>
<dbReference type="InterPro" id="IPR005532">
    <property type="entry name" value="SUMF_dom"/>
</dbReference>
<evidence type="ECO:0000313" key="5">
    <source>
        <dbReference type="Proteomes" id="UP000325372"/>
    </source>
</evidence>
<keyword evidence="2" id="KW-0732">Signal</keyword>
<dbReference type="AlphaFoldDB" id="A0A5N0T9R3"/>
<sequence length="703" mass="78001">MGRLSRSFPLIFWLACMPGTMALAQQSSTDTDSDSGSAETPVKRLGDVAGEDYSIGFDLPAAKPEERGRAMYELPDHSQNARLQSILSRLATRPGNPQALKELQSVLREALVLADDFMNEGDLDEAAQVLSVIRNVDPNTSGLGAATQRLNDLVPDNAARRAPQKRNTVDSVSPYNLPDPTQTARLDELLSILATRPRNGPALRELDALLNDVLRQAEVAREAGDYERAERLNRVVRSVNPRKSGLAESREGLETARQVDDLLAAAAAARRAGALIEPPLESAYYYWRRVVELDRTNPEAAEGLAQVQQAMVDNAMAAAQNDDEELAEQWLEEASAVRESQELVVDARLQMGRLRDEQAQSIENQVISLIHQGDYQRAEFLLIDLIALGGYEHRVAGLRDMIAREQVYGSYEPGQVIRDHLRGSGARAPAVIVIGAGGFQMGAAADDEDAVSTERPAHRVNFQRAFAIGINEVTVGEFRDFIRATNYRTDAERDRRSDVWDDDLGQLASRGQVDWQLDYAGRPATDQLPVLHVSWNDAQEYVRWLSQVTGERYRLPSEAEFEYALRAGTHRPWWWGSDRPRDAIENLAGEHDKSASSRRFSNYIRGYGDGYWGPAPVGVLSSNAWGLYDMAGNVAEWVQDCWHVNYVRAPADGSAWENPGCDRRVVRGAYWASSLKQARSSARLSVAPDLHTPQVGFRVARDL</sequence>
<proteinExistence type="predicted"/>
<feature type="compositionally biased region" description="Polar residues" evidence="1">
    <location>
        <begin position="165"/>
        <end position="180"/>
    </location>
</feature>
<dbReference type="Gene3D" id="3.90.1580.10">
    <property type="entry name" value="paralog of FGE (formylglycine-generating enzyme)"/>
    <property type="match status" value="1"/>
</dbReference>
<feature type="domain" description="Sulfatase-modifying factor enzyme-like" evidence="3">
    <location>
        <begin position="428"/>
        <end position="701"/>
    </location>
</feature>
<evidence type="ECO:0000256" key="2">
    <source>
        <dbReference type="SAM" id="SignalP"/>
    </source>
</evidence>
<organism evidence="4 5">
    <name type="scientific">Marinihelvus fidelis</name>
    <dbReference type="NCBI Taxonomy" id="2613842"/>
    <lineage>
        <taxon>Bacteria</taxon>
        <taxon>Pseudomonadati</taxon>
        <taxon>Pseudomonadota</taxon>
        <taxon>Gammaproteobacteria</taxon>
        <taxon>Chromatiales</taxon>
        <taxon>Wenzhouxiangellaceae</taxon>
        <taxon>Marinihelvus</taxon>
    </lineage>
</organism>
<feature type="signal peptide" evidence="2">
    <location>
        <begin position="1"/>
        <end position="24"/>
    </location>
</feature>
<feature type="region of interest" description="Disordered" evidence="1">
    <location>
        <begin position="160"/>
        <end position="180"/>
    </location>
</feature>
<dbReference type="Proteomes" id="UP000325372">
    <property type="component" value="Unassembled WGS sequence"/>
</dbReference>
<evidence type="ECO:0000313" key="4">
    <source>
        <dbReference type="EMBL" id="KAA9130556.1"/>
    </source>
</evidence>
<comment type="caution">
    <text evidence="4">The sequence shown here is derived from an EMBL/GenBank/DDBJ whole genome shotgun (WGS) entry which is preliminary data.</text>
</comment>
<accession>A0A5N0T9R3</accession>
<dbReference type="EMBL" id="VYXP01000007">
    <property type="protein sequence ID" value="KAA9130556.1"/>
    <property type="molecule type" value="Genomic_DNA"/>
</dbReference>
<reference evidence="4 5" key="1">
    <citation type="submission" date="2019-09" db="EMBL/GenBank/DDBJ databases">
        <title>Wenzhouxiangella sp. Genome sequencing and assembly.</title>
        <authorList>
            <person name="Zhang R."/>
        </authorList>
    </citation>
    <scope>NUCLEOTIDE SEQUENCE [LARGE SCALE GENOMIC DNA]</scope>
    <source>
        <strain evidence="4 5">W260</strain>
    </source>
</reference>
<protein>
    <submittedName>
        <fullName evidence="4">Formylglycine-generating enzyme family protein</fullName>
    </submittedName>
</protein>
<dbReference type="InterPro" id="IPR016187">
    <property type="entry name" value="CTDL_fold"/>
</dbReference>
<dbReference type="InterPro" id="IPR042095">
    <property type="entry name" value="SUMF_sf"/>
</dbReference>
<feature type="compositionally biased region" description="Low complexity" evidence="1">
    <location>
        <begin position="27"/>
        <end position="37"/>
    </location>
</feature>
<dbReference type="GO" id="GO:0120147">
    <property type="term" value="F:formylglycine-generating oxidase activity"/>
    <property type="evidence" value="ECO:0007669"/>
    <property type="project" value="TreeGrafter"/>
</dbReference>
<dbReference type="SUPFAM" id="SSF56436">
    <property type="entry name" value="C-type lectin-like"/>
    <property type="match status" value="1"/>
</dbReference>
<dbReference type="PANTHER" id="PTHR23150:SF35">
    <property type="entry name" value="BLL6746 PROTEIN"/>
    <property type="match status" value="1"/>
</dbReference>